<evidence type="ECO:0000259" key="2">
    <source>
        <dbReference type="Pfam" id="PF04909"/>
    </source>
</evidence>
<dbReference type="Proteomes" id="UP001595973">
    <property type="component" value="Unassembled WGS sequence"/>
</dbReference>
<comment type="similarity">
    <text evidence="1">Belongs to the metallo-dependent hydrolases superfamily.</text>
</comment>
<evidence type="ECO:0000313" key="3">
    <source>
        <dbReference type="EMBL" id="MFC4667224.1"/>
    </source>
</evidence>
<comment type="caution">
    <text evidence="3">The sequence shown here is derived from an EMBL/GenBank/DDBJ whole genome shotgun (WGS) entry which is preliminary data.</text>
</comment>
<name>A0ABV9KBH1_9RHOB</name>
<keyword evidence="4" id="KW-1185">Reference proteome</keyword>
<feature type="domain" description="Amidohydrolase-related" evidence="2">
    <location>
        <begin position="2"/>
        <end position="291"/>
    </location>
</feature>
<sequence length="291" mass="33158">MIDAHHHIWRQADLPWLNGPEQPRIFGPYRAIMRDYSLAEFAADIAGTGITKSVYVQANWPTARFEDEVAWVQAEADAHGLIAGIVGYADVTVDDVRPQLDRLRPYPLMRGIRQQFHWHENSLYRFAQDPDLCRNPTVQRNIARLSDYGWSFDLQVFPSQMAGAAELARACPDTTFILQHAGMKEDTSAQGHKQWQDGMRRLADQPNVVTKLSAFGTFIHRNDPAFIADMVHDTVDIFTAQRCLYGSNFPIEKLWTSYTQLFNAFRDAASGLSDQQQHAIFNDTAARVYRL</sequence>
<dbReference type="SUPFAM" id="SSF51556">
    <property type="entry name" value="Metallo-dependent hydrolases"/>
    <property type="match status" value="1"/>
</dbReference>
<dbReference type="InterPro" id="IPR006680">
    <property type="entry name" value="Amidohydro-rel"/>
</dbReference>
<dbReference type="InterPro" id="IPR052350">
    <property type="entry name" value="Metallo-dep_Lactonases"/>
</dbReference>
<dbReference type="RefSeq" id="WP_380715230.1">
    <property type="nucleotide sequence ID" value="NZ_JBHSGI010000002.1"/>
</dbReference>
<evidence type="ECO:0000256" key="1">
    <source>
        <dbReference type="ARBA" id="ARBA00038310"/>
    </source>
</evidence>
<reference evidence="4" key="1">
    <citation type="journal article" date="2019" name="Int. J. Syst. Evol. Microbiol.">
        <title>The Global Catalogue of Microorganisms (GCM) 10K type strain sequencing project: providing services to taxonomists for standard genome sequencing and annotation.</title>
        <authorList>
            <consortium name="The Broad Institute Genomics Platform"/>
            <consortium name="The Broad Institute Genome Sequencing Center for Infectious Disease"/>
            <person name="Wu L."/>
            <person name="Ma J."/>
        </authorList>
    </citation>
    <scope>NUCLEOTIDE SEQUENCE [LARGE SCALE GENOMIC DNA]</scope>
    <source>
        <strain evidence="4">CGMCC 4.7283</strain>
    </source>
</reference>
<proteinExistence type="inferred from homology"/>
<dbReference type="EMBL" id="JBHSGI010000002">
    <property type="protein sequence ID" value="MFC4667224.1"/>
    <property type="molecule type" value="Genomic_DNA"/>
</dbReference>
<gene>
    <name evidence="3" type="ORF">ACFO5X_01550</name>
</gene>
<dbReference type="Gene3D" id="3.20.20.140">
    <property type="entry name" value="Metal-dependent hydrolases"/>
    <property type="match status" value="1"/>
</dbReference>
<organism evidence="3 4">
    <name type="scientific">Seohaeicola nanhaiensis</name>
    <dbReference type="NCBI Taxonomy" id="1387282"/>
    <lineage>
        <taxon>Bacteria</taxon>
        <taxon>Pseudomonadati</taxon>
        <taxon>Pseudomonadota</taxon>
        <taxon>Alphaproteobacteria</taxon>
        <taxon>Rhodobacterales</taxon>
        <taxon>Roseobacteraceae</taxon>
        <taxon>Seohaeicola</taxon>
    </lineage>
</organism>
<accession>A0ABV9KBH1</accession>
<dbReference type="Pfam" id="PF04909">
    <property type="entry name" value="Amidohydro_2"/>
    <property type="match status" value="1"/>
</dbReference>
<dbReference type="PANTHER" id="PTHR43569">
    <property type="entry name" value="AMIDOHYDROLASE"/>
    <property type="match status" value="1"/>
</dbReference>
<protein>
    <submittedName>
        <fullName evidence="3">Amidohydrolase family protein</fullName>
    </submittedName>
</protein>
<dbReference type="InterPro" id="IPR032466">
    <property type="entry name" value="Metal_Hydrolase"/>
</dbReference>
<dbReference type="PANTHER" id="PTHR43569:SF1">
    <property type="entry name" value="BLL3371 PROTEIN"/>
    <property type="match status" value="1"/>
</dbReference>
<evidence type="ECO:0000313" key="4">
    <source>
        <dbReference type="Proteomes" id="UP001595973"/>
    </source>
</evidence>